<dbReference type="SUPFAM" id="SSF53474">
    <property type="entry name" value="alpha/beta-Hydrolases"/>
    <property type="match status" value="1"/>
</dbReference>
<reference evidence="5" key="1">
    <citation type="submission" date="2019-10" db="EMBL/GenBank/DDBJ databases">
        <authorList>
            <consortium name="DOE Joint Genome Institute"/>
            <person name="Kuo A."/>
            <person name="Miyauchi S."/>
            <person name="Kiss E."/>
            <person name="Drula E."/>
            <person name="Kohler A."/>
            <person name="Sanchez-Garcia M."/>
            <person name="Andreopoulos B."/>
            <person name="Barry K.W."/>
            <person name="Bonito G."/>
            <person name="Buee M."/>
            <person name="Carver A."/>
            <person name="Chen C."/>
            <person name="Cichocki N."/>
            <person name="Clum A."/>
            <person name="Culley D."/>
            <person name="Crous P.W."/>
            <person name="Fauchery L."/>
            <person name="Girlanda M."/>
            <person name="Hayes R."/>
            <person name="Keri Z."/>
            <person name="LaButti K."/>
            <person name="Lipzen A."/>
            <person name="Lombard V."/>
            <person name="Magnuson J."/>
            <person name="Maillard F."/>
            <person name="Morin E."/>
            <person name="Murat C."/>
            <person name="Nolan M."/>
            <person name="Ohm R."/>
            <person name="Pangilinan J."/>
            <person name="Pereira M."/>
            <person name="Perotto S."/>
            <person name="Peter M."/>
            <person name="Riley R."/>
            <person name="Sitrit Y."/>
            <person name="Stielow B."/>
            <person name="Szollosi G."/>
            <person name="Zifcakova L."/>
            <person name="Stursova M."/>
            <person name="Spatafora J.W."/>
            <person name="Tedersoo L."/>
            <person name="Vaario L.-M."/>
            <person name="Yamada A."/>
            <person name="Yan M."/>
            <person name="Wang P."/>
            <person name="Xu J."/>
            <person name="Bruns T."/>
            <person name="Baldrian P."/>
            <person name="Vilgalys R."/>
            <person name="Henrissat B."/>
            <person name="Grigoriev I.V."/>
            <person name="Hibbett D."/>
            <person name="Nagy L.G."/>
            <person name="Martin F.M."/>
        </authorList>
    </citation>
    <scope>NUCLEOTIDE SEQUENCE</scope>
    <source>
        <strain evidence="5">Prilba</strain>
    </source>
</reference>
<accession>A0A9P5N2V5</accession>
<comment type="caution">
    <text evidence="5">The sequence shown here is derived from an EMBL/GenBank/DDBJ whole genome shotgun (WGS) entry which is preliminary data.</text>
</comment>
<evidence type="ECO:0000313" key="6">
    <source>
        <dbReference type="Proteomes" id="UP000759537"/>
    </source>
</evidence>
<keyword evidence="6" id="KW-1185">Reference proteome</keyword>
<dbReference type="EMBL" id="WHVB01000003">
    <property type="protein sequence ID" value="KAF8484900.1"/>
    <property type="molecule type" value="Genomic_DNA"/>
</dbReference>
<comment type="similarity">
    <text evidence="1 3">Belongs to the type-B carboxylesterase/lipase family.</text>
</comment>
<dbReference type="Gene3D" id="3.40.50.1820">
    <property type="entry name" value="alpha/beta hydrolase"/>
    <property type="match status" value="1"/>
</dbReference>
<dbReference type="EC" id="3.1.1.-" evidence="3"/>
<reference evidence="5" key="2">
    <citation type="journal article" date="2020" name="Nat. Commun.">
        <title>Large-scale genome sequencing of mycorrhizal fungi provides insights into the early evolution of symbiotic traits.</title>
        <authorList>
            <person name="Miyauchi S."/>
            <person name="Kiss E."/>
            <person name="Kuo A."/>
            <person name="Drula E."/>
            <person name="Kohler A."/>
            <person name="Sanchez-Garcia M."/>
            <person name="Morin E."/>
            <person name="Andreopoulos B."/>
            <person name="Barry K.W."/>
            <person name="Bonito G."/>
            <person name="Buee M."/>
            <person name="Carver A."/>
            <person name="Chen C."/>
            <person name="Cichocki N."/>
            <person name="Clum A."/>
            <person name="Culley D."/>
            <person name="Crous P.W."/>
            <person name="Fauchery L."/>
            <person name="Girlanda M."/>
            <person name="Hayes R.D."/>
            <person name="Keri Z."/>
            <person name="LaButti K."/>
            <person name="Lipzen A."/>
            <person name="Lombard V."/>
            <person name="Magnuson J."/>
            <person name="Maillard F."/>
            <person name="Murat C."/>
            <person name="Nolan M."/>
            <person name="Ohm R.A."/>
            <person name="Pangilinan J."/>
            <person name="Pereira M.F."/>
            <person name="Perotto S."/>
            <person name="Peter M."/>
            <person name="Pfister S."/>
            <person name="Riley R."/>
            <person name="Sitrit Y."/>
            <person name="Stielow J.B."/>
            <person name="Szollosi G."/>
            <person name="Zifcakova L."/>
            <person name="Stursova M."/>
            <person name="Spatafora J.W."/>
            <person name="Tedersoo L."/>
            <person name="Vaario L.M."/>
            <person name="Yamada A."/>
            <person name="Yan M."/>
            <person name="Wang P."/>
            <person name="Xu J."/>
            <person name="Bruns T."/>
            <person name="Baldrian P."/>
            <person name="Vilgalys R."/>
            <person name="Dunand C."/>
            <person name="Henrissat B."/>
            <person name="Grigoriev I.V."/>
            <person name="Hibbett D."/>
            <person name="Nagy L.G."/>
            <person name="Martin F.M."/>
        </authorList>
    </citation>
    <scope>NUCLEOTIDE SEQUENCE</scope>
    <source>
        <strain evidence="5">Prilba</strain>
    </source>
</reference>
<gene>
    <name evidence="5" type="ORF">DFH94DRAFT_689267</name>
</gene>
<dbReference type="InterPro" id="IPR050309">
    <property type="entry name" value="Type-B_Carboxylest/Lipase"/>
</dbReference>
<feature type="domain" description="Carboxylesterase type B" evidence="4">
    <location>
        <begin position="34"/>
        <end position="515"/>
    </location>
</feature>
<dbReference type="AlphaFoldDB" id="A0A9P5N2V5"/>
<dbReference type="InterPro" id="IPR029058">
    <property type="entry name" value="AB_hydrolase_fold"/>
</dbReference>
<keyword evidence="2 3" id="KW-0378">Hydrolase</keyword>
<evidence type="ECO:0000256" key="1">
    <source>
        <dbReference type="ARBA" id="ARBA00005964"/>
    </source>
</evidence>
<evidence type="ECO:0000259" key="4">
    <source>
        <dbReference type="Pfam" id="PF00135"/>
    </source>
</evidence>
<dbReference type="InterPro" id="IPR002018">
    <property type="entry name" value="CarbesteraseB"/>
</dbReference>
<dbReference type="InterPro" id="IPR019819">
    <property type="entry name" value="Carboxylesterase_B_CS"/>
</dbReference>
<dbReference type="GO" id="GO:0016787">
    <property type="term" value="F:hydrolase activity"/>
    <property type="evidence" value="ECO:0007669"/>
    <property type="project" value="UniProtKB-KW"/>
</dbReference>
<organism evidence="5 6">
    <name type="scientific">Russula ochroleuca</name>
    <dbReference type="NCBI Taxonomy" id="152965"/>
    <lineage>
        <taxon>Eukaryota</taxon>
        <taxon>Fungi</taxon>
        <taxon>Dikarya</taxon>
        <taxon>Basidiomycota</taxon>
        <taxon>Agaricomycotina</taxon>
        <taxon>Agaricomycetes</taxon>
        <taxon>Russulales</taxon>
        <taxon>Russulaceae</taxon>
        <taxon>Russula</taxon>
    </lineage>
</organism>
<name>A0A9P5N2V5_9AGAM</name>
<dbReference type="InterPro" id="IPR019826">
    <property type="entry name" value="Carboxylesterase_B_AS"/>
</dbReference>
<dbReference type="Pfam" id="PF00135">
    <property type="entry name" value="COesterase"/>
    <property type="match status" value="1"/>
</dbReference>
<dbReference type="PANTHER" id="PTHR11559">
    <property type="entry name" value="CARBOXYLESTERASE"/>
    <property type="match status" value="1"/>
</dbReference>
<sequence>MRFVANIPILWAALHTWFDGRPRLQLGGTVLIGRHLQLSNVDFFGGIPFAEPPVAHLRLSRPRPKHSLSPLRSFDAGSFGLPCLQPYLDAGPDMSEDCLTLNVFRPSDIDTNSSLPIMIWIHGGGFCNGGSLLYDGAPLVEQSVARGTPILFVSMNYRLGPLGFPHGPEAVERGALNLGLHDQWAALEWVQNNIASFGGDPRKVTIFGESAGATSASHHYFKENFSTVARAAIFLSGTGSTFPIFDGYRTTPSWMLFANNTQSCATASPNQTFSCLIAADSSDLRASLKAGMAIELWPFRPVLDGPEGIISDLPAKRLSNGAGGRVPFMTGAVLDEVTIFVPKDFQTKDIATWLNANYTPSPLGSGALKAGMDKVISLYPDDPSAGSPFNTGNETFGTGPGYKRGSAIIGDVIFHASRRLWSQKTYAPSYAYLFSEPQTSADPAVGVFHSSELAYFFEDLARNGSSNTAWLSRVMLDYWISFAVSLTPNDGKGTNRPRWGAYEETKEILELNSKTLGLIPDEYRALSMDLFINMSDILSW</sequence>
<dbReference type="PROSITE" id="PS00122">
    <property type="entry name" value="CARBOXYLESTERASE_B_1"/>
    <property type="match status" value="1"/>
</dbReference>
<protein>
    <recommendedName>
        <fullName evidence="3">Carboxylic ester hydrolase</fullName>
        <ecNumber evidence="3">3.1.1.-</ecNumber>
    </recommendedName>
</protein>
<dbReference type="Proteomes" id="UP000759537">
    <property type="component" value="Unassembled WGS sequence"/>
</dbReference>
<proteinExistence type="inferred from homology"/>
<dbReference type="PROSITE" id="PS00941">
    <property type="entry name" value="CARBOXYLESTERASE_B_2"/>
    <property type="match status" value="1"/>
</dbReference>
<evidence type="ECO:0000256" key="3">
    <source>
        <dbReference type="RuleBase" id="RU361235"/>
    </source>
</evidence>
<evidence type="ECO:0000313" key="5">
    <source>
        <dbReference type="EMBL" id="KAF8484900.1"/>
    </source>
</evidence>
<evidence type="ECO:0000256" key="2">
    <source>
        <dbReference type="ARBA" id="ARBA00022801"/>
    </source>
</evidence>
<dbReference type="OrthoDB" id="408631at2759"/>